<evidence type="ECO:0000256" key="5">
    <source>
        <dbReference type="ARBA" id="ARBA00023136"/>
    </source>
</evidence>
<feature type="transmembrane region" description="Helical" evidence="7">
    <location>
        <begin position="127"/>
        <end position="150"/>
    </location>
</feature>
<dbReference type="GO" id="GO:0022857">
    <property type="term" value="F:transmembrane transporter activity"/>
    <property type="evidence" value="ECO:0000318"/>
    <property type="project" value="GO_Central"/>
</dbReference>
<evidence type="ECO:0000313" key="10">
    <source>
        <dbReference type="Proteomes" id="UP000008810"/>
    </source>
</evidence>
<dbReference type="InterPro" id="IPR036259">
    <property type="entry name" value="MFS_trans_sf"/>
</dbReference>
<feature type="transmembrane region" description="Helical" evidence="7">
    <location>
        <begin position="366"/>
        <end position="386"/>
    </location>
</feature>
<dbReference type="Proteomes" id="UP000008810">
    <property type="component" value="Chromosome 3"/>
</dbReference>
<dbReference type="SUPFAM" id="SSF103473">
    <property type="entry name" value="MFS general substrate transporter"/>
    <property type="match status" value="1"/>
</dbReference>
<dbReference type="GO" id="GO:0055085">
    <property type="term" value="P:transmembrane transport"/>
    <property type="evidence" value="ECO:0000318"/>
    <property type="project" value="GO_Central"/>
</dbReference>
<feature type="compositionally biased region" description="Low complexity" evidence="6">
    <location>
        <begin position="462"/>
        <end position="477"/>
    </location>
</feature>
<dbReference type="ExpressionAtlas" id="A0A2K2D284">
    <property type="expression patterns" value="baseline"/>
</dbReference>
<reference evidence="8 9" key="1">
    <citation type="journal article" date="2010" name="Nature">
        <title>Genome sequencing and analysis of the model grass Brachypodium distachyon.</title>
        <authorList>
            <consortium name="International Brachypodium Initiative"/>
        </authorList>
    </citation>
    <scope>NUCLEOTIDE SEQUENCE [LARGE SCALE GENOMIC DNA]</scope>
    <source>
        <strain evidence="8 9">Bd21</strain>
    </source>
</reference>
<sequence>MAPSSPVSGAGGQRAGVVVIGGGDPEARNAGEEAIHKSVAVPADDDALSASEEVRYRGWKTMPFVIGNETFEKLGSIGTAANLMMYLTSVFHMANADAAMALNAFSGTTNLATVLGAFASDLCLGRFATVGIGCVSTFIGMIILTLTAALPTLHPSPCSAEDGGRHHYCAGATRLQMAVLVLSFAFIVAGAGGIRPCNLAFGADQFDPRSEAGRRGINSFFNWYYFTFTIAVCVSSTAIIYVQTNLSWWVGFAVPAALMLVSCALFFAGTTLYVRVKPEESPLAGIARVAVAAFRKRRVPDGSKSLFRTTRHGSQLVSRLPYTDQFMFLDKAAVVVHKSEIDEISGLPKDPWRLCSVQQVEETKCVLRVLPVWATCIVYYVAFAQTNTYLVLQAAQSDCRLGSFKVPPGSFTVFPMLVLTAWVPLYDRLVLPWARRLTGREDGITLLSGWASAWRCPPWPCSSPASSSGGGATTTRAARSRRSRRSGWCRSWRRWACRRRSTR</sequence>
<evidence type="ECO:0000256" key="1">
    <source>
        <dbReference type="ARBA" id="ARBA00004141"/>
    </source>
</evidence>
<evidence type="ECO:0000256" key="7">
    <source>
        <dbReference type="SAM" id="Phobius"/>
    </source>
</evidence>
<feature type="transmembrane region" description="Helical" evidence="7">
    <location>
        <begin position="177"/>
        <end position="201"/>
    </location>
</feature>
<dbReference type="Pfam" id="PF00854">
    <property type="entry name" value="PTR2"/>
    <property type="match status" value="1"/>
</dbReference>
<reference evidence="9" key="3">
    <citation type="submission" date="2018-08" db="UniProtKB">
        <authorList>
            <consortium name="EnsemblPlants"/>
        </authorList>
    </citation>
    <scope>IDENTIFICATION</scope>
    <source>
        <strain evidence="9">cv. Bd21</strain>
    </source>
</reference>
<keyword evidence="5 7" id="KW-0472">Membrane</keyword>
<evidence type="ECO:0000256" key="6">
    <source>
        <dbReference type="SAM" id="MobiDB-lite"/>
    </source>
</evidence>
<dbReference type="InterPro" id="IPR000109">
    <property type="entry name" value="POT_fam"/>
</dbReference>
<feature type="transmembrane region" description="Helical" evidence="7">
    <location>
        <begin position="248"/>
        <end position="274"/>
    </location>
</feature>
<accession>A0A2K2D284</accession>
<evidence type="ECO:0000256" key="2">
    <source>
        <dbReference type="ARBA" id="ARBA00005982"/>
    </source>
</evidence>
<dbReference type="GO" id="GO:0005886">
    <property type="term" value="C:plasma membrane"/>
    <property type="evidence" value="ECO:0000318"/>
    <property type="project" value="GO_Central"/>
</dbReference>
<evidence type="ECO:0000313" key="8">
    <source>
        <dbReference type="EMBL" id="PNT68390.1"/>
    </source>
</evidence>
<keyword evidence="4 7" id="KW-1133">Transmembrane helix</keyword>
<dbReference type="EMBL" id="CM000882">
    <property type="protein sequence ID" value="PNT68390.1"/>
    <property type="molecule type" value="Genomic_DNA"/>
</dbReference>
<dbReference type="AlphaFoldDB" id="A0A2K2D284"/>
<evidence type="ECO:0000256" key="4">
    <source>
        <dbReference type="ARBA" id="ARBA00022989"/>
    </source>
</evidence>
<keyword evidence="3 7" id="KW-0812">Transmembrane</keyword>
<comment type="similarity">
    <text evidence="2">Belongs to the major facilitator superfamily. Proton-dependent oligopeptide transporter (POT/PTR) (TC 2.A.17) family.</text>
</comment>
<evidence type="ECO:0000256" key="3">
    <source>
        <dbReference type="ARBA" id="ARBA00022692"/>
    </source>
</evidence>
<dbReference type="InParanoid" id="A0A2K2D284"/>
<dbReference type="PANTHER" id="PTHR11654">
    <property type="entry name" value="OLIGOPEPTIDE TRANSPORTER-RELATED"/>
    <property type="match status" value="1"/>
</dbReference>
<name>A0A2K2D284_BRADI</name>
<gene>
    <name evidence="8" type="ORF">BRADI_3g39990v3</name>
</gene>
<dbReference type="Gene3D" id="1.20.1250.20">
    <property type="entry name" value="MFS general substrate transporter like domains"/>
    <property type="match status" value="1"/>
</dbReference>
<feature type="transmembrane region" description="Helical" evidence="7">
    <location>
        <begin position="222"/>
        <end position="242"/>
    </location>
</feature>
<keyword evidence="10" id="KW-1185">Reference proteome</keyword>
<organism evidence="8">
    <name type="scientific">Brachypodium distachyon</name>
    <name type="common">Purple false brome</name>
    <name type="synonym">Trachynia distachya</name>
    <dbReference type="NCBI Taxonomy" id="15368"/>
    <lineage>
        <taxon>Eukaryota</taxon>
        <taxon>Viridiplantae</taxon>
        <taxon>Streptophyta</taxon>
        <taxon>Embryophyta</taxon>
        <taxon>Tracheophyta</taxon>
        <taxon>Spermatophyta</taxon>
        <taxon>Magnoliopsida</taxon>
        <taxon>Liliopsida</taxon>
        <taxon>Poales</taxon>
        <taxon>Poaceae</taxon>
        <taxon>BOP clade</taxon>
        <taxon>Pooideae</taxon>
        <taxon>Stipodae</taxon>
        <taxon>Brachypodieae</taxon>
        <taxon>Brachypodium</taxon>
    </lineage>
</organism>
<reference evidence="8" key="2">
    <citation type="submission" date="2017-06" db="EMBL/GenBank/DDBJ databases">
        <title>WGS assembly of Brachypodium distachyon.</title>
        <authorList>
            <consortium name="The International Brachypodium Initiative"/>
            <person name="Lucas S."/>
            <person name="Harmon-Smith M."/>
            <person name="Lail K."/>
            <person name="Tice H."/>
            <person name="Grimwood J."/>
            <person name="Bruce D."/>
            <person name="Barry K."/>
            <person name="Shu S."/>
            <person name="Lindquist E."/>
            <person name="Wang M."/>
            <person name="Pitluck S."/>
            <person name="Vogel J.P."/>
            <person name="Garvin D.F."/>
            <person name="Mockler T.C."/>
            <person name="Schmutz J."/>
            <person name="Rokhsar D."/>
            <person name="Bevan M.W."/>
        </authorList>
    </citation>
    <scope>NUCLEOTIDE SEQUENCE</scope>
    <source>
        <strain evidence="8">Bd21</strain>
    </source>
</reference>
<dbReference type="OrthoDB" id="8904098at2759"/>
<evidence type="ECO:0000313" key="9">
    <source>
        <dbReference type="EnsemblPlants" id="PNT68390"/>
    </source>
</evidence>
<dbReference type="EnsemblPlants" id="PNT68390">
    <property type="protein sequence ID" value="PNT68390"/>
    <property type="gene ID" value="BRADI_3g39990v3"/>
</dbReference>
<comment type="subcellular location">
    <subcellularLocation>
        <location evidence="1">Membrane</location>
        <topology evidence="1">Multi-pass membrane protein</topology>
    </subcellularLocation>
</comment>
<feature type="transmembrane region" description="Helical" evidence="7">
    <location>
        <begin position="406"/>
        <end position="426"/>
    </location>
</feature>
<dbReference type="Gramene" id="PNT68390">
    <property type="protein sequence ID" value="PNT68390"/>
    <property type="gene ID" value="BRADI_3g39990v3"/>
</dbReference>
<protein>
    <submittedName>
        <fullName evidence="8 9">Uncharacterized protein</fullName>
    </submittedName>
</protein>
<feature type="region of interest" description="Disordered" evidence="6">
    <location>
        <begin position="462"/>
        <end position="482"/>
    </location>
</feature>
<proteinExistence type="inferred from homology"/>